<evidence type="ECO:0000313" key="1">
    <source>
        <dbReference type="EMBL" id="RSD11946.1"/>
    </source>
</evidence>
<dbReference type="EMBL" id="RSEC01000059">
    <property type="protein sequence ID" value="RSD11946.1"/>
    <property type="molecule type" value="Genomic_DNA"/>
</dbReference>
<evidence type="ECO:0000313" key="2">
    <source>
        <dbReference type="Proteomes" id="UP000267081"/>
    </source>
</evidence>
<organism evidence="1 2">
    <name type="scientific">Amycolatopsis eburnea</name>
    <dbReference type="NCBI Taxonomy" id="2267691"/>
    <lineage>
        <taxon>Bacteria</taxon>
        <taxon>Bacillati</taxon>
        <taxon>Actinomycetota</taxon>
        <taxon>Actinomycetes</taxon>
        <taxon>Pseudonocardiales</taxon>
        <taxon>Pseudonocardiaceae</taxon>
        <taxon>Amycolatopsis</taxon>
    </lineage>
</organism>
<dbReference type="Proteomes" id="UP000267081">
    <property type="component" value="Unassembled WGS sequence"/>
</dbReference>
<comment type="caution">
    <text evidence="1">The sequence shown here is derived from an EMBL/GenBank/DDBJ whole genome shotgun (WGS) entry which is preliminary data.</text>
</comment>
<sequence length="119" mass="12819">MSGDIDGDTDAMREFSRNLLGSLEVDPVSPAARRKDAVPCAGGLGAPWCEDLTHEDNASTAALHQFIAQVEQGFALYSSFVHRTAADYVRADEQARNEFLAALDSDHGGPPATDSRLER</sequence>
<gene>
    <name evidence="1" type="ORF">EIY87_34990</name>
</gene>
<protein>
    <recommendedName>
        <fullName evidence="3">PE domain-containing protein</fullName>
    </recommendedName>
</protein>
<proteinExistence type="predicted"/>
<reference evidence="1 2" key="1">
    <citation type="submission" date="2018-12" db="EMBL/GenBank/DDBJ databases">
        <title>Amycolatopsis eburnea sp. nov. actinomycete associate with arbuscular mycorrhiza fungal spore.</title>
        <authorList>
            <person name="Lumyong S."/>
            <person name="Chaiya L."/>
        </authorList>
    </citation>
    <scope>NUCLEOTIDE SEQUENCE [LARGE SCALE GENOMIC DNA]</scope>
    <source>
        <strain evidence="1 2">GLM-1</strain>
    </source>
</reference>
<dbReference type="OrthoDB" id="3628364at2"/>
<dbReference type="AlphaFoldDB" id="A0A427T2G0"/>
<name>A0A427T2G0_9PSEU</name>
<accession>A0A427T2G0</accession>
<keyword evidence="2" id="KW-1185">Reference proteome</keyword>
<evidence type="ECO:0008006" key="3">
    <source>
        <dbReference type="Google" id="ProtNLM"/>
    </source>
</evidence>
<dbReference type="RefSeq" id="WP_125314171.1">
    <property type="nucleotide sequence ID" value="NZ_RSEC01000059.1"/>
</dbReference>